<keyword evidence="7 12" id="KW-0411">Iron-sulfur</keyword>
<reference evidence="14 15" key="1">
    <citation type="submission" date="2020-08" db="EMBL/GenBank/DDBJ databases">
        <title>Genomic Encyclopedia of Type Strains, Phase IV (KMG-IV): sequencing the most valuable type-strain genomes for metagenomic binning, comparative biology and taxonomic classification.</title>
        <authorList>
            <person name="Goeker M."/>
        </authorList>
    </citation>
    <scope>NUCLEOTIDE SEQUENCE [LARGE SCALE GENOMIC DNA]</scope>
    <source>
        <strain evidence="14 15">DSM 22071</strain>
    </source>
</reference>
<comment type="caution">
    <text evidence="14">The sequence shown here is derived from an EMBL/GenBank/DDBJ whole genome shotgun (WGS) entry which is preliminary data.</text>
</comment>
<dbReference type="EMBL" id="JACHID010000001">
    <property type="protein sequence ID" value="MBB5020738.1"/>
    <property type="molecule type" value="Genomic_DNA"/>
</dbReference>
<dbReference type="SUPFAM" id="SSF48150">
    <property type="entry name" value="DNA-glycosylase"/>
    <property type="match status" value="1"/>
</dbReference>
<dbReference type="InterPro" id="IPR003265">
    <property type="entry name" value="HhH-GPD_domain"/>
</dbReference>
<dbReference type="GO" id="GO:0003677">
    <property type="term" value="F:DNA binding"/>
    <property type="evidence" value="ECO:0007669"/>
    <property type="project" value="UniProtKB-UniRule"/>
</dbReference>
<keyword evidence="15" id="KW-1185">Reference proteome</keyword>
<dbReference type="RefSeq" id="WP_183728102.1">
    <property type="nucleotide sequence ID" value="NZ_JACHID010000001.1"/>
</dbReference>
<feature type="binding site" evidence="12">
    <location>
        <position position="198"/>
    </location>
    <ligand>
        <name>[4Fe-4S] cluster</name>
        <dbReference type="ChEBI" id="CHEBI:49883"/>
    </ligand>
</feature>
<keyword evidence="8 12" id="KW-0238">DNA-binding</keyword>
<dbReference type="InterPro" id="IPR005759">
    <property type="entry name" value="Nth"/>
</dbReference>
<keyword evidence="3 12" id="KW-0479">Metal-binding</keyword>
<feature type="binding site" evidence="12">
    <location>
        <position position="191"/>
    </location>
    <ligand>
        <name>[4Fe-4S] cluster</name>
        <dbReference type="ChEBI" id="CHEBI:49883"/>
    </ligand>
</feature>
<evidence type="ECO:0000256" key="7">
    <source>
        <dbReference type="ARBA" id="ARBA00023014"/>
    </source>
</evidence>
<keyword evidence="6 12" id="KW-0408">Iron</keyword>
<dbReference type="GO" id="GO:0006285">
    <property type="term" value="P:base-excision repair, AP site formation"/>
    <property type="evidence" value="ECO:0007669"/>
    <property type="project" value="TreeGrafter"/>
</dbReference>
<feature type="binding site" evidence="12">
    <location>
        <position position="207"/>
    </location>
    <ligand>
        <name>[4Fe-4S] cluster</name>
        <dbReference type="ChEBI" id="CHEBI:49883"/>
    </ligand>
</feature>
<dbReference type="PANTHER" id="PTHR10359:SF18">
    <property type="entry name" value="ENDONUCLEASE III"/>
    <property type="match status" value="1"/>
</dbReference>
<dbReference type="PANTHER" id="PTHR10359">
    <property type="entry name" value="A/G-SPECIFIC ADENINE GLYCOSYLASE/ENDONUCLEASE III"/>
    <property type="match status" value="1"/>
</dbReference>
<dbReference type="Gene3D" id="1.10.340.30">
    <property type="entry name" value="Hypothetical protein, domain 2"/>
    <property type="match status" value="1"/>
</dbReference>
<evidence type="ECO:0000256" key="11">
    <source>
        <dbReference type="ARBA" id="ARBA00023295"/>
    </source>
</evidence>
<dbReference type="Gene3D" id="1.10.1670.10">
    <property type="entry name" value="Helix-hairpin-Helix base-excision DNA repair enzymes (C-terminal)"/>
    <property type="match status" value="1"/>
</dbReference>
<evidence type="ECO:0000256" key="1">
    <source>
        <dbReference type="ARBA" id="ARBA00008343"/>
    </source>
</evidence>
<dbReference type="GO" id="GO:0140078">
    <property type="term" value="F:class I DNA-(apurinic or apyrimidinic site) endonuclease activity"/>
    <property type="evidence" value="ECO:0007669"/>
    <property type="project" value="UniProtKB-EC"/>
</dbReference>
<dbReference type="Proteomes" id="UP000528322">
    <property type="component" value="Unassembled WGS sequence"/>
</dbReference>
<keyword evidence="2 12" id="KW-0004">4Fe-4S</keyword>
<evidence type="ECO:0000256" key="2">
    <source>
        <dbReference type="ARBA" id="ARBA00022485"/>
    </source>
</evidence>
<name>A0A7W7Y291_9BACT</name>
<evidence type="ECO:0000256" key="9">
    <source>
        <dbReference type="ARBA" id="ARBA00023204"/>
    </source>
</evidence>
<comment type="cofactor">
    <cofactor evidence="12">
        <name>[4Fe-4S] cluster</name>
        <dbReference type="ChEBI" id="CHEBI:49883"/>
    </cofactor>
    <text evidence="12">Binds 1 [4Fe-4S] cluster.</text>
</comment>
<dbReference type="CDD" id="cd00056">
    <property type="entry name" value="ENDO3c"/>
    <property type="match status" value="1"/>
</dbReference>
<dbReference type="EC" id="4.2.99.18" evidence="12"/>
<comment type="similarity">
    <text evidence="1 12">Belongs to the Nth/MutY family.</text>
</comment>
<dbReference type="PIRSF" id="PIRSF001435">
    <property type="entry name" value="Nth"/>
    <property type="match status" value="1"/>
</dbReference>
<dbReference type="FunFam" id="1.10.340.30:FF:000001">
    <property type="entry name" value="Endonuclease III"/>
    <property type="match status" value="1"/>
</dbReference>
<keyword evidence="4 12" id="KW-0227">DNA damage</keyword>
<feature type="domain" description="HhH-GPD" evidence="13">
    <location>
        <begin position="42"/>
        <end position="189"/>
    </location>
</feature>
<comment type="function">
    <text evidence="12">DNA repair enzyme that has both DNA N-glycosylase activity and AP-lyase activity. The DNA N-glycosylase activity releases various damaged pyrimidines from DNA by cleaving the N-glycosidic bond, leaving an AP (apurinic/apyrimidinic) site. The AP-lyase activity cleaves the phosphodiester bond 3' to the AP site by a beta-elimination, leaving a 3'-terminal unsaturated sugar and a product with a terminal 5'-phosphate.</text>
</comment>
<keyword evidence="14" id="KW-0255">Endonuclease</keyword>
<protein>
    <recommendedName>
        <fullName evidence="12">Endonuclease III</fullName>
        <ecNumber evidence="12">4.2.99.18</ecNumber>
    </recommendedName>
    <alternativeName>
        <fullName evidence="12">DNA-(apurinic or apyrimidinic site) lyase</fullName>
    </alternativeName>
</protein>
<dbReference type="GO" id="GO:0051539">
    <property type="term" value="F:4 iron, 4 sulfur cluster binding"/>
    <property type="evidence" value="ECO:0007669"/>
    <property type="project" value="UniProtKB-UniRule"/>
</dbReference>
<organism evidence="14 15">
    <name type="scientific">Desulfurispira natronophila</name>
    <dbReference type="NCBI Taxonomy" id="682562"/>
    <lineage>
        <taxon>Bacteria</taxon>
        <taxon>Pseudomonadati</taxon>
        <taxon>Chrysiogenota</taxon>
        <taxon>Chrysiogenia</taxon>
        <taxon>Chrysiogenales</taxon>
        <taxon>Chrysiogenaceae</taxon>
        <taxon>Desulfurispira</taxon>
    </lineage>
</organism>
<accession>A0A7W7Y291</accession>
<evidence type="ECO:0000256" key="3">
    <source>
        <dbReference type="ARBA" id="ARBA00022723"/>
    </source>
</evidence>
<dbReference type="Pfam" id="PF00730">
    <property type="entry name" value="HhH-GPD"/>
    <property type="match status" value="1"/>
</dbReference>
<dbReference type="GO" id="GO:0019104">
    <property type="term" value="F:DNA N-glycosylase activity"/>
    <property type="evidence" value="ECO:0007669"/>
    <property type="project" value="UniProtKB-UniRule"/>
</dbReference>
<evidence type="ECO:0000256" key="8">
    <source>
        <dbReference type="ARBA" id="ARBA00023125"/>
    </source>
</evidence>
<evidence type="ECO:0000313" key="14">
    <source>
        <dbReference type="EMBL" id="MBB5020738.1"/>
    </source>
</evidence>
<dbReference type="SMART" id="SM00478">
    <property type="entry name" value="ENDO3c"/>
    <property type="match status" value="1"/>
</dbReference>
<dbReference type="HAMAP" id="MF_00942">
    <property type="entry name" value="Nth"/>
    <property type="match status" value="1"/>
</dbReference>
<keyword evidence="9 12" id="KW-0234">DNA repair</keyword>
<dbReference type="AlphaFoldDB" id="A0A7W7Y291"/>
<sequence length="220" mass="24285">MPVILSGDRVRQVVATLEDTYPDAAPELDFSNPFELVIAVMLSAQCTDVRVNLVTHELFARYPDAQSLASANIEDVESIIRTCGLYRNKSRNAIAASQMIVDRFCGEVPASREELQQLPGIGRKSANVILSCAMSQDAIAVDTHVYRVSRRIGLSDASTVLGVEKDLMDATPRKKWSQLHHLLIFHGRRCCKAHKPQCQTCTVAHLCGYNASRNKSSSAR</sequence>
<comment type="catalytic activity">
    <reaction evidence="12">
        <text>2'-deoxyribonucleotide-(2'-deoxyribose 5'-phosphate)-2'-deoxyribonucleotide-DNA = a 3'-end 2'-deoxyribonucleotide-(2,3-dehydro-2,3-deoxyribose 5'-phosphate)-DNA + a 5'-end 5'-phospho-2'-deoxyribonucleoside-DNA + H(+)</text>
        <dbReference type="Rhea" id="RHEA:66592"/>
        <dbReference type="Rhea" id="RHEA-COMP:13180"/>
        <dbReference type="Rhea" id="RHEA-COMP:16897"/>
        <dbReference type="Rhea" id="RHEA-COMP:17067"/>
        <dbReference type="ChEBI" id="CHEBI:15378"/>
        <dbReference type="ChEBI" id="CHEBI:136412"/>
        <dbReference type="ChEBI" id="CHEBI:157695"/>
        <dbReference type="ChEBI" id="CHEBI:167181"/>
        <dbReference type="EC" id="4.2.99.18"/>
    </reaction>
</comment>
<feature type="binding site" evidence="12">
    <location>
        <position position="201"/>
    </location>
    <ligand>
        <name>[4Fe-4S] cluster</name>
        <dbReference type="ChEBI" id="CHEBI:49883"/>
    </ligand>
</feature>
<keyword evidence="11 12" id="KW-0326">Glycosidase</keyword>
<gene>
    <name evidence="12" type="primary">nth</name>
    <name evidence="14" type="ORF">HNR37_000041</name>
</gene>
<keyword evidence="5 12" id="KW-0378">Hydrolase</keyword>
<evidence type="ECO:0000256" key="4">
    <source>
        <dbReference type="ARBA" id="ARBA00022763"/>
    </source>
</evidence>
<keyword evidence="10 12" id="KW-0456">Lyase</keyword>
<dbReference type="InterPro" id="IPR000445">
    <property type="entry name" value="HhH_motif"/>
</dbReference>
<evidence type="ECO:0000256" key="6">
    <source>
        <dbReference type="ARBA" id="ARBA00023004"/>
    </source>
</evidence>
<evidence type="ECO:0000313" key="15">
    <source>
        <dbReference type="Proteomes" id="UP000528322"/>
    </source>
</evidence>
<dbReference type="FunFam" id="1.10.1670.10:FF:000001">
    <property type="entry name" value="Endonuclease III"/>
    <property type="match status" value="1"/>
</dbReference>
<dbReference type="Pfam" id="PF00633">
    <property type="entry name" value="HHH"/>
    <property type="match status" value="1"/>
</dbReference>
<dbReference type="NCBIfam" id="TIGR01083">
    <property type="entry name" value="nth"/>
    <property type="match status" value="1"/>
</dbReference>
<evidence type="ECO:0000256" key="10">
    <source>
        <dbReference type="ARBA" id="ARBA00023239"/>
    </source>
</evidence>
<evidence type="ECO:0000259" key="13">
    <source>
        <dbReference type="SMART" id="SM00478"/>
    </source>
</evidence>
<keyword evidence="14" id="KW-0540">Nuclease</keyword>
<proteinExistence type="inferred from homology"/>
<evidence type="ECO:0000256" key="12">
    <source>
        <dbReference type="HAMAP-Rule" id="MF_00942"/>
    </source>
</evidence>
<dbReference type="InterPro" id="IPR023170">
    <property type="entry name" value="HhH_base_excis_C"/>
</dbReference>
<dbReference type="GO" id="GO:0046872">
    <property type="term" value="F:metal ion binding"/>
    <property type="evidence" value="ECO:0007669"/>
    <property type="project" value="UniProtKB-KW"/>
</dbReference>
<evidence type="ECO:0000256" key="5">
    <source>
        <dbReference type="ARBA" id="ARBA00022801"/>
    </source>
</evidence>
<dbReference type="InterPro" id="IPR011257">
    <property type="entry name" value="DNA_glycosylase"/>
</dbReference>